<keyword evidence="4" id="KW-0805">Transcription regulation</keyword>
<dbReference type="InterPro" id="IPR001867">
    <property type="entry name" value="OmpR/PhoB-type_DNA-bd"/>
</dbReference>
<keyword evidence="3" id="KW-0902">Two-component regulatory system</keyword>
<dbReference type="SMART" id="SM00448">
    <property type="entry name" value="REC"/>
    <property type="match status" value="1"/>
</dbReference>
<dbReference type="Gene3D" id="6.10.250.690">
    <property type="match status" value="1"/>
</dbReference>
<dbReference type="PROSITE" id="PS51755">
    <property type="entry name" value="OMPR_PHOB"/>
    <property type="match status" value="1"/>
</dbReference>
<dbReference type="InterPro" id="IPR016032">
    <property type="entry name" value="Sig_transdc_resp-reg_C-effctor"/>
</dbReference>
<dbReference type="SMART" id="SM00862">
    <property type="entry name" value="Trans_reg_C"/>
    <property type="match status" value="1"/>
</dbReference>
<dbReference type="GO" id="GO:0006355">
    <property type="term" value="P:regulation of DNA-templated transcription"/>
    <property type="evidence" value="ECO:0007669"/>
    <property type="project" value="InterPro"/>
</dbReference>
<dbReference type="Gene3D" id="3.40.50.2300">
    <property type="match status" value="1"/>
</dbReference>
<dbReference type="InterPro" id="IPR036388">
    <property type="entry name" value="WH-like_DNA-bd_sf"/>
</dbReference>
<evidence type="ECO:0000256" key="2">
    <source>
        <dbReference type="ARBA" id="ARBA00022553"/>
    </source>
</evidence>
<evidence type="ECO:0000256" key="4">
    <source>
        <dbReference type="ARBA" id="ARBA00023015"/>
    </source>
</evidence>
<dbReference type="FunFam" id="3.40.50.2300:FF:000001">
    <property type="entry name" value="DNA-binding response regulator PhoB"/>
    <property type="match status" value="1"/>
</dbReference>
<keyword evidence="6" id="KW-0804">Transcription</keyword>
<dbReference type="EMBL" id="AP024169">
    <property type="protein sequence ID" value="BCN30204.1"/>
    <property type="molecule type" value="Genomic_DNA"/>
</dbReference>
<name>A0A7R7EK27_9FIRM</name>
<dbReference type="PANTHER" id="PTHR48111:SF22">
    <property type="entry name" value="REGULATOR OF RPOS"/>
    <property type="match status" value="1"/>
</dbReference>
<organism evidence="12 13">
    <name type="scientific">Anaeromicropila herbilytica</name>
    <dbReference type="NCBI Taxonomy" id="2785025"/>
    <lineage>
        <taxon>Bacteria</taxon>
        <taxon>Bacillati</taxon>
        <taxon>Bacillota</taxon>
        <taxon>Clostridia</taxon>
        <taxon>Lachnospirales</taxon>
        <taxon>Lachnospiraceae</taxon>
        <taxon>Anaeromicropila</taxon>
    </lineage>
</organism>
<dbReference type="SUPFAM" id="SSF46894">
    <property type="entry name" value="C-terminal effector domain of the bipartite response regulators"/>
    <property type="match status" value="1"/>
</dbReference>
<dbReference type="GO" id="GO:0000156">
    <property type="term" value="F:phosphorelay response regulator activity"/>
    <property type="evidence" value="ECO:0007669"/>
    <property type="project" value="TreeGrafter"/>
</dbReference>
<keyword evidence="13" id="KW-1185">Reference proteome</keyword>
<dbReference type="InterPro" id="IPR039420">
    <property type="entry name" value="WalR-like"/>
</dbReference>
<proteinExistence type="predicted"/>
<evidence type="ECO:0000256" key="8">
    <source>
        <dbReference type="PROSITE-ProRule" id="PRU00169"/>
    </source>
</evidence>
<evidence type="ECO:0000256" key="5">
    <source>
        <dbReference type="ARBA" id="ARBA00023125"/>
    </source>
</evidence>
<dbReference type="Proteomes" id="UP000595897">
    <property type="component" value="Chromosome"/>
</dbReference>
<dbReference type="Gene3D" id="1.10.10.10">
    <property type="entry name" value="Winged helix-like DNA-binding domain superfamily/Winged helix DNA-binding domain"/>
    <property type="match status" value="1"/>
</dbReference>
<accession>A0A7R7EK27</accession>
<sequence length="228" mass="26210">MRLLIIEDNKDLCDSMCFHLQNEGYTTDSCYTGEHALYYALQQSYDVIILDRMLPVMDGLSILKSIRNKNINVPVIMVTAMDGLHDRIDGLDSGADDYLVKPFAIEELLARIRALARRPQKIEQTELLTFSNLILDVKGQSILADDKSCSLSKRETDLLEYFMRCSNQIISREIILSHVWGPDNFVEEGNLDNYIHFLRRRLKTVNGNVQIKTIHRVGYRLEELQGEA</sequence>
<protein>
    <recommendedName>
        <fullName evidence="1">Stage 0 sporulation protein A homolog</fullName>
    </recommendedName>
</protein>
<dbReference type="CDD" id="cd17625">
    <property type="entry name" value="REC_OmpR_DrrD-like"/>
    <property type="match status" value="1"/>
</dbReference>
<dbReference type="KEGG" id="ahb:bsdtb5_14990"/>
<evidence type="ECO:0000259" key="10">
    <source>
        <dbReference type="PROSITE" id="PS50110"/>
    </source>
</evidence>
<feature type="modified residue" description="4-aspartylphosphate" evidence="8">
    <location>
        <position position="51"/>
    </location>
</feature>
<evidence type="ECO:0000259" key="11">
    <source>
        <dbReference type="PROSITE" id="PS51755"/>
    </source>
</evidence>
<dbReference type="GO" id="GO:0032993">
    <property type="term" value="C:protein-DNA complex"/>
    <property type="evidence" value="ECO:0007669"/>
    <property type="project" value="TreeGrafter"/>
</dbReference>
<dbReference type="GO" id="GO:0000976">
    <property type="term" value="F:transcription cis-regulatory region binding"/>
    <property type="evidence" value="ECO:0007669"/>
    <property type="project" value="TreeGrafter"/>
</dbReference>
<feature type="domain" description="Response regulatory" evidence="10">
    <location>
        <begin position="2"/>
        <end position="116"/>
    </location>
</feature>
<dbReference type="Pfam" id="PF00072">
    <property type="entry name" value="Response_reg"/>
    <property type="match status" value="1"/>
</dbReference>
<dbReference type="AlphaFoldDB" id="A0A7R7EK27"/>
<reference evidence="12 13" key="1">
    <citation type="submission" date="2020-11" db="EMBL/GenBank/DDBJ databases">
        <title>Draft genome sequencing of a Lachnospiraceae strain isolated from anoxic soil subjected to BSD treatment.</title>
        <authorList>
            <person name="Uek A."/>
            <person name="Tonouchi A."/>
        </authorList>
    </citation>
    <scope>NUCLEOTIDE SEQUENCE [LARGE SCALE GENOMIC DNA]</scope>
    <source>
        <strain evidence="12 13">TB5</strain>
    </source>
</reference>
<dbReference type="InterPro" id="IPR001789">
    <property type="entry name" value="Sig_transdc_resp-reg_receiver"/>
</dbReference>
<dbReference type="GO" id="GO:0005829">
    <property type="term" value="C:cytosol"/>
    <property type="evidence" value="ECO:0007669"/>
    <property type="project" value="TreeGrafter"/>
</dbReference>
<dbReference type="PROSITE" id="PS50110">
    <property type="entry name" value="RESPONSE_REGULATORY"/>
    <property type="match status" value="1"/>
</dbReference>
<dbReference type="RefSeq" id="WP_271715443.1">
    <property type="nucleotide sequence ID" value="NZ_AP024169.1"/>
</dbReference>
<feature type="domain" description="OmpR/PhoB-type" evidence="11">
    <location>
        <begin position="125"/>
        <end position="223"/>
    </location>
</feature>
<keyword evidence="2 8" id="KW-0597">Phosphoprotein</keyword>
<evidence type="ECO:0000256" key="9">
    <source>
        <dbReference type="PROSITE-ProRule" id="PRU01091"/>
    </source>
</evidence>
<dbReference type="Pfam" id="PF00486">
    <property type="entry name" value="Trans_reg_C"/>
    <property type="match status" value="1"/>
</dbReference>
<evidence type="ECO:0000256" key="1">
    <source>
        <dbReference type="ARBA" id="ARBA00018672"/>
    </source>
</evidence>
<comment type="function">
    <text evidence="7">May play the central regulatory role in sporulation. It may be an element of the effector pathway responsible for the activation of sporulation genes in response to nutritional stress. Spo0A may act in concert with spo0H (a sigma factor) to control the expression of some genes that are critical to the sporulation process.</text>
</comment>
<evidence type="ECO:0000313" key="12">
    <source>
        <dbReference type="EMBL" id="BCN30204.1"/>
    </source>
</evidence>
<evidence type="ECO:0000256" key="6">
    <source>
        <dbReference type="ARBA" id="ARBA00023163"/>
    </source>
</evidence>
<dbReference type="SUPFAM" id="SSF52172">
    <property type="entry name" value="CheY-like"/>
    <property type="match status" value="1"/>
</dbReference>
<gene>
    <name evidence="12" type="ORF">bsdtb5_14990</name>
</gene>
<evidence type="ECO:0000256" key="7">
    <source>
        <dbReference type="ARBA" id="ARBA00024867"/>
    </source>
</evidence>
<dbReference type="PANTHER" id="PTHR48111">
    <property type="entry name" value="REGULATOR OF RPOS"/>
    <property type="match status" value="1"/>
</dbReference>
<evidence type="ECO:0000256" key="3">
    <source>
        <dbReference type="ARBA" id="ARBA00023012"/>
    </source>
</evidence>
<keyword evidence="5 9" id="KW-0238">DNA-binding</keyword>
<dbReference type="CDD" id="cd00383">
    <property type="entry name" value="trans_reg_C"/>
    <property type="match status" value="1"/>
</dbReference>
<dbReference type="InterPro" id="IPR011006">
    <property type="entry name" value="CheY-like_superfamily"/>
</dbReference>
<evidence type="ECO:0000313" key="13">
    <source>
        <dbReference type="Proteomes" id="UP000595897"/>
    </source>
</evidence>
<feature type="DNA-binding region" description="OmpR/PhoB-type" evidence="9">
    <location>
        <begin position="125"/>
        <end position="223"/>
    </location>
</feature>